<name>A0A316TSE2_9BACT</name>
<dbReference type="Gene3D" id="3.30.910.20">
    <property type="entry name" value="Skp domain"/>
    <property type="match status" value="1"/>
</dbReference>
<dbReference type="GO" id="GO:0005829">
    <property type="term" value="C:cytosol"/>
    <property type="evidence" value="ECO:0007669"/>
    <property type="project" value="TreeGrafter"/>
</dbReference>
<evidence type="ECO:0008006" key="6">
    <source>
        <dbReference type="Google" id="ProtNLM"/>
    </source>
</evidence>
<dbReference type="Pfam" id="PF03938">
    <property type="entry name" value="OmpH"/>
    <property type="match status" value="1"/>
</dbReference>
<evidence type="ECO:0000256" key="3">
    <source>
        <dbReference type="SAM" id="Coils"/>
    </source>
</evidence>
<dbReference type="SMART" id="SM00935">
    <property type="entry name" value="OmpH"/>
    <property type="match status" value="1"/>
</dbReference>
<protein>
    <recommendedName>
        <fullName evidence="6">Periplasmic chaperone for outer membrane proteins Skp</fullName>
    </recommendedName>
</protein>
<dbReference type="AlphaFoldDB" id="A0A316TSE2"/>
<dbReference type="Proteomes" id="UP000245533">
    <property type="component" value="Unassembled WGS sequence"/>
</dbReference>
<dbReference type="GO" id="GO:0051082">
    <property type="term" value="F:unfolded protein binding"/>
    <property type="evidence" value="ECO:0007669"/>
    <property type="project" value="InterPro"/>
</dbReference>
<evidence type="ECO:0000256" key="1">
    <source>
        <dbReference type="ARBA" id="ARBA00009091"/>
    </source>
</evidence>
<keyword evidence="3" id="KW-0175">Coiled coil</keyword>
<dbReference type="GO" id="GO:0050821">
    <property type="term" value="P:protein stabilization"/>
    <property type="evidence" value="ECO:0007669"/>
    <property type="project" value="TreeGrafter"/>
</dbReference>
<reference evidence="4 5" key="1">
    <citation type="submission" date="2018-05" db="EMBL/GenBank/DDBJ databases">
        <title>Rhodohalobacter halophilus gen. nov., sp. nov., a moderately halophilic member of the family Balneolaceae.</title>
        <authorList>
            <person name="Liu Z.-W."/>
        </authorList>
    </citation>
    <scope>NUCLEOTIDE SEQUENCE [LARGE SCALE GENOMIC DNA]</scope>
    <source>
        <strain evidence="4 5">8A47</strain>
    </source>
</reference>
<dbReference type="PANTHER" id="PTHR35089">
    <property type="entry name" value="CHAPERONE PROTEIN SKP"/>
    <property type="match status" value="1"/>
</dbReference>
<accession>A0A316TSE2</accession>
<comment type="similarity">
    <text evidence="1">Belongs to the Skp family.</text>
</comment>
<dbReference type="InterPro" id="IPR005632">
    <property type="entry name" value="Chaperone_Skp"/>
</dbReference>
<proteinExistence type="inferred from homology"/>
<feature type="coiled-coil region" evidence="3">
    <location>
        <begin position="38"/>
        <end position="118"/>
    </location>
</feature>
<sequence length="173" mass="20056">MKRILLTTLIVIMPALAFGQLKVGIMNPDEVLNALPETAQVEAELQEYIQQRQTMYQERYQSWISELTDFSERAEAGELSEEAQEQQQQRLVEQQEELSNLQAQIQRQIQQRQNELINPLLTRVEDAMNEVAEEMELEFVINKNASTGDPIIYYSSQRGVDITERVIQLITQN</sequence>
<comment type="caution">
    <text evidence="4">The sequence shown here is derived from an EMBL/GenBank/DDBJ whole genome shotgun (WGS) entry which is preliminary data.</text>
</comment>
<gene>
    <name evidence="4" type="ORF">DDZ15_15630</name>
</gene>
<organism evidence="4 5">
    <name type="scientific">Rhodohalobacter mucosus</name>
    <dbReference type="NCBI Taxonomy" id="2079485"/>
    <lineage>
        <taxon>Bacteria</taxon>
        <taxon>Pseudomonadati</taxon>
        <taxon>Balneolota</taxon>
        <taxon>Balneolia</taxon>
        <taxon>Balneolales</taxon>
        <taxon>Balneolaceae</taxon>
        <taxon>Rhodohalobacter</taxon>
    </lineage>
</organism>
<dbReference type="InterPro" id="IPR024930">
    <property type="entry name" value="Skp_dom_sf"/>
</dbReference>
<keyword evidence="5" id="KW-1185">Reference proteome</keyword>
<keyword evidence="2" id="KW-0732">Signal</keyword>
<evidence type="ECO:0000313" key="5">
    <source>
        <dbReference type="Proteomes" id="UP000245533"/>
    </source>
</evidence>
<evidence type="ECO:0000313" key="4">
    <source>
        <dbReference type="EMBL" id="PWN05154.1"/>
    </source>
</evidence>
<dbReference type="SUPFAM" id="SSF111384">
    <property type="entry name" value="OmpH-like"/>
    <property type="match status" value="1"/>
</dbReference>
<evidence type="ECO:0000256" key="2">
    <source>
        <dbReference type="ARBA" id="ARBA00022729"/>
    </source>
</evidence>
<dbReference type="OrthoDB" id="1493480at2"/>
<dbReference type="EMBL" id="QGGB01000011">
    <property type="protein sequence ID" value="PWN05154.1"/>
    <property type="molecule type" value="Genomic_DNA"/>
</dbReference>
<dbReference type="PANTHER" id="PTHR35089:SF1">
    <property type="entry name" value="CHAPERONE PROTEIN SKP"/>
    <property type="match status" value="1"/>
</dbReference>
<dbReference type="RefSeq" id="WP_109648062.1">
    <property type="nucleotide sequence ID" value="NZ_QGGB01000011.1"/>
</dbReference>